<gene>
    <name evidence="2" type="ordered locus">Zmob_0525</name>
</gene>
<dbReference type="KEGG" id="zmm:Zmob_0525"/>
<accession>A0A0H3FX96</accession>
<evidence type="ECO:0000256" key="1">
    <source>
        <dbReference type="SAM" id="MobiDB-lite"/>
    </source>
</evidence>
<dbReference type="InterPro" id="IPR019734">
    <property type="entry name" value="TPR_rpt"/>
</dbReference>
<sequence length="341" mass="36525">MILSLFALLAATDQMAPPAANSAPVEAASEIPSLSLPKSPVFLATGPRESTPKLTNSPKETTTSAPSGAAKNVKKNSRDRKKEKQDNETLKVIVPNASLKQRYDQCVNMIDRDPEQAAEIANTWRLSAGGVLANQCLGMAYVALGRYSAGVDSFEQAARESDLEHDGRSAIFWSQAGNAALANQDPGAARNAFDHALMSPVMPDKMRGNTLSDRARADVAVGDYAIARQDIDKALKLIPKDATAWLMSATLARHQGDLTRAKNDITEAEKFAPLDTHVSFEKGLIYALSGDKETAKSAWERTIRANPSAEIAEVARKALSEIDDMPANAATEPKSTAPKAP</sequence>
<name>A0A0H3FX96_ZYMMA</name>
<dbReference type="Gene3D" id="1.25.40.10">
    <property type="entry name" value="Tetratricopeptide repeat domain"/>
    <property type="match status" value="1"/>
</dbReference>
<dbReference type="Proteomes" id="UP000001494">
    <property type="component" value="Chromosome"/>
</dbReference>
<dbReference type="AlphaFoldDB" id="A0A0H3FX96"/>
<dbReference type="Pfam" id="PF13432">
    <property type="entry name" value="TPR_16"/>
    <property type="match status" value="2"/>
</dbReference>
<proteinExistence type="predicted"/>
<dbReference type="SUPFAM" id="SSF48452">
    <property type="entry name" value="TPR-like"/>
    <property type="match status" value="1"/>
</dbReference>
<reference evidence="2 3" key="1">
    <citation type="journal article" date="2011" name="J. Bacteriol.">
        <title>Genome sequence of the ethanol-producing Zymomonas mobilis subsp. mobilis lectotype strain ATCC 10988.</title>
        <authorList>
            <person name="Pappas K.M."/>
            <person name="Kouvelis V.N."/>
            <person name="Saunders E."/>
            <person name="Brettin T.S."/>
            <person name="Bruce D."/>
            <person name="Detter C."/>
            <person name="Balakireva M."/>
            <person name="Han C.S."/>
            <person name="Savvakis G."/>
            <person name="Kyrpides N.C."/>
            <person name="Typas M.A."/>
        </authorList>
    </citation>
    <scope>NUCLEOTIDE SEQUENCE [LARGE SCALE GENOMIC DNA]</scope>
    <source>
        <strain evidence="3">ATCC 10988 / DSM 424 / CCUG 17860 / LMG 404 / NCIMB 8938 / NRRL B-806 / ZM1</strain>
    </source>
</reference>
<feature type="region of interest" description="Disordered" evidence="1">
    <location>
        <begin position="37"/>
        <end position="88"/>
    </location>
</feature>
<dbReference type="InterPro" id="IPR011990">
    <property type="entry name" value="TPR-like_helical_dom_sf"/>
</dbReference>
<dbReference type="EMBL" id="CP002850">
    <property type="protein sequence ID" value="AEH62371.1"/>
    <property type="molecule type" value="Genomic_DNA"/>
</dbReference>
<evidence type="ECO:0000313" key="3">
    <source>
        <dbReference type="Proteomes" id="UP000001494"/>
    </source>
</evidence>
<evidence type="ECO:0000313" key="2">
    <source>
        <dbReference type="EMBL" id="AEH62371.1"/>
    </source>
</evidence>
<protein>
    <submittedName>
        <fullName evidence="2">Tetratricopeptide domain protein</fullName>
    </submittedName>
</protein>
<dbReference type="RefSeq" id="WP_014500567.1">
    <property type="nucleotide sequence ID" value="NC_017262.1"/>
</dbReference>
<feature type="compositionally biased region" description="Polar residues" evidence="1">
    <location>
        <begin position="52"/>
        <end position="66"/>
    </location>
</feature>
<dbReference type="SMART" id="SM00028">
    <property type="entry name" value="TPR"/>
    <property type="match status" value="4"/>
</dbReference>
<dbReference type="GeneID" id="79904071"/>
<organism evidence="2 3">
    <name type="scientific">Zymomonas mobilis subsp. mobilis (strain ATCC 10988 / DSM 424 / LMG 404 / NCIMB 8938 / NRRL B-806 / ZM1)</name>
    <dbReference type="NCBI Taxonomy" id="555217"/>
    <lineage>
        <taxon>Bacteria</taxon>
        <taxon>Pseudomonadati</taxon>
        <taxon>Pseudomonadota</taxon>
        <taxon>Alphaproteobacteria</taxon>
        <taxon>Sphingomonadales</taxon>
        <taxon>Zymomonadaceae</taxon>
        <taxon>Zymomonas</taxon>
    </lineage>
</organism>
<dbReference type="OrthoDB" id="7566477at2"/>
<feature type="region of interest" description="Disordered" evidence="1">
    <location>
        <begin position="322"/>
        <end position="341"/>
    </location>
</feature>
<dbReference type="HOGENOM" id="CLU_068030_1_0_5"/>
<dbReference type="eggNOG" id="COG0457">
    <property type="taxonomic scope" value="Bacteria"/>
</dbReference>